<dbReference type="Proteomes" id="UP001476798">
    <property type="component" value="Unassembled WGS sequence"/>
</dbReference>
<proteinExistence type="predicted"/>
<dbReference type="EMBL" id="JAHRIO010050450">
    <property type="protein sequence ID" value="MEQ2174521.1"/>
    <property type="molecule type" value="Genomic_DNA"/>
</dbReference>
<evidence type="ECO:0000313" key="3">
    <source>
        <dbReference type="Proteomes" id="UP001476798"/>
    </source>
</evidence>
<evidence type="ECO:0000313" key="2">
    <source>
        <dbReference type="EMBL" id="MEQ2174521.1"/>
    </source>
</evidence>
<accession>A0ABV0NU26</accession>
<protein>
    <submittedName>
        <fullName evidence="2">Uncharacterized protein</fullName>
    </submittedName>
</protein>
<sequence>MTPGGRAEEELQLKTSMETFLQLVNVFKQMEEKKRKQAEERERLKILEEKEAKRLAMERAHIQQRYEDEQRREKEIRVRALTTSHQLPSQHWISYRVTFFCFCRINTNGAIKLKLVTPRRISAKGRKFRVLVEMR</sequence>
<feature type="coiled-coil region" evidence="1">
    <location>
        <begin position="27"/>
        <end position="72"/>
    </location>
</feature>
<keyword evidence="3" id="KW-1185">Reference proteome</keyword>
<evidence type="ECO:0000256" key="1">
    <source>
        <dbReference type="SAM" id="Coils"/>
    </source>
</evidence>
<comment type="caution">
    <text evidence="2">The sequence shown here is derived from an EMBL/GenBank/DDBJ whole genome shotgun (WGS) entry which is preliminary data.</text>
</comment>
<reference evidence="2 3" key="1">
    <citation type="submission" date="2021-06" db="EMBL/GenBank/DDBJ databases">
        <authorList>
            <person name="Palmer J.M."/>
        </authorList>
    </citation>
    <scope>NUCLEOTIDE SEQUENCE [LARGE SCALE GENOMIC DNA]</scope>
    <source>
        <strain evidence="2 3">GA_2019</strain>
        <tissue evidence="2">Muscle</tissue>
    </source>
</reference>
<gene>
    <name evidence="2" type="ORF">GOODEAATRI_008796</name>
</gene>
<name>A0ABV0NU26_9TELE</name>
<organism evidence="2 3">
    <name type="scientific">Goodea atripinnis</name>
    <dbReference type="NCBI Taxonomy" id="208336"/>
    <lineage>
        <taxon>Eukaryota</taxon>
        <taxon>Metazoa</taxon>
        <taxon>Chordata</taxon>
        <taxon>Craniata</taxon>
        <taxon>Vertebrata</taxon>
        <taxon>Euteleostomi</taxon>
        <taxon>Actinopterygii</taxon>
        <taxon>Neopterygii</taxon>
        <taxon>Teleostei</taxon>
        <taxon>Neoteleostei</taxon>
        <taxon>Acanthomorphata</taxon>
        <taxon>Ovalentaria</taxon>
        <taxon>Atherinomorphae</taxon>
        <taxon>Cyprinodontiformes</taxon>
        <taxon>Goodeidae</taxon>
        <taxon>Goodea</taxon>
    </lineage>
</organism>
<keyword evidence="1" id="KW-0175">Coiled coil</keyword>